<keyword evidence="2" id="KW-1185">Reference proteome</keyword>
<evidence type="ECO:0000313" key="2">
    <source>
        <dbReference type="Proteomes" id="UP001431634"/>
    </source>
</evidence>
<dbReference type="Proteomes" id="UP001431634">
    <property type="component" value="Unassembled WGS sequence"/>
</dbReference>
<accession>A0ABT6Q0C2</accession>
<protein>
    <submittedName>
        <fullName evidence="1">DUF3293 domain-containing protein</fullName>
    </submittedName>
</protein>
<gene>
    <name evidence="1" type="ORF">QJV27_04020</name>
</gene>
<comment type="caution">
    <text evidence="1">The sequence shown here is derived from an EMBL/GenBank/DDBJ whole genome shotgun (WGS) entry which is preliminary data.</text>
</comment>
<reference evidence="1" key="1">
    <citation type="submission" date="2023-05" db="EMBL/GenBank/DDBJ databases">
        <title>Whole genome sequence of Commensalibacter sp.</title>
        <authorList>
            <person name="Charoenyingcharoen P."/>
            <person name="Yukphan P."/>
        </authorList>
    </citation>
    <scope>NUCLEOTIDE SEQUENCE</scope>
    <source>
        <strain evidence="1">TBRC 16381</strain>
    </source>
</reference>
<dbReference type="Pfam" id="PF11697">
    <property type="entry name" value="DUF3293"/>
    <property type="match status" value="1"/>
</dbReference>
<proteinExistence type="predicted"/>
<organism evidence="1 2">
    <name type="scientific">Commensalibacter oyaizuii</name>
    <dbReference type="NCBI Taxonomy" id="3043873"/>
    <lineage>
        <taxon>Bacteria</taxon>
        <taxon>Pseudomonadati</taxon>
        <taxon>Pseudomonadota</taxon>
        <taxon>Alphaproteobacteria</taxon>
        <taxon>Acetobacterales</taxon>
        <taxon>Acetobacteraceae</taxon>
    </lineage>
</organism>
<dbReference type="EMBL" id="JASBAO010000001">
    <property type="protein sequence ID" value="MDI2090553.1"/>
    <property type="molecule type" value="Genomic_DNA"/>
</dbReference>
<evidence type="ECO:0000313" key="1">
    <source>
        <dbReference type="EMBL" id="MDI2090553.1"/>
    </source>
</evidence>
<dbReference type="RefSeq" id="WP_281447687.1">
    <property type="nucleotide sequence ID" value="NZ_JASBAO010000001.1"/>
</dbReference>
<dbReference type="InterPro" id="IPR021710">
    <property type="entry name" value="DUF3293"/>
</dbReference>
<sequence length="130" mass="15105">MTNILPPTAKIELAYKQSIYQAGPVITKINQYPIGLSEHYACYSWVMLSACNPGGRKKPWGWNKRMMDRLREYIKHYPYFEGQGSLKEVSEPLFMVNIPLSKGICLARKFRQNAVVFVKYQHLSRLVYLS</sequence>
<name>A0ABT6Q0C2_9PROT</name>